<evidence type="ECO:0000256" key="9">
    <source>
        <dbReference type="ARBA" id="ARBA00022777"/>
    </source>
</evidence>
<evidence type="ECO:0000256" key="14">
    <source>
        <dbReference type="PROSITE-ProRule" id="PRU10141"/>
    </source>
</evidence>
<dbReference type="InterPro" id="IPR000719">
    <property type="entry name" value="Prot_kinase_dom"/>
</dbReference>
<dbReference type="Pfam" id="PF00069">
    <property type="entry name" value="Pkinase"/>
    <property type="match status" value="1"/>
</dbReference>
<comment type="catalytic activity">
    <reaction evidence="12">
        <text>L-threonyl-[protein] + ATP = O-phospho-L-threonyl-[protein] + ADP + H(+)</text>
        <dbReference type="Rhea" id="RHEA:46608"/>
        <dbReference type="Rhea" id="RHEA-COMP:11060"/>
        <dbReference type="Rhea" id="RHEA-COMP:11605"/>
        <dbReference type="ChEBI" id="CHEBI:15378"/>
        <dbReference type="ChEBI" id="CHEBI:30013"/>
        <dbReference type="ChEBI" id="CHEBI:30616"/>
        <dbReference type="ChEBI" id="CHEBI:61977"/>
        <dbReference type="ChEBI" id="CHEBI:456216"/>
        <dbReference type="EC" id="2.7.11.1"/>
    </reaction>
</comment>
<proteinExistence type="inferred from homology"/>
<feature type="region of interest" description="Disordered" evidence="15">
    <location>
        <begin position="523"/>
        <end position="580"/>
    </location>
</feature>
<reference evidence="19 20" key="1">
    <citation type="journal article" date="2019" name="Sci. Rep.">
        <title>Comparative genomics of chytrid fungi reveal insights into the obligate biotrophic and pathogenic lifestyle of Synchytrium endobioticum.</title>
        <authorList>
            <person name="van de Vossenberg B.T.L.H."/>
            <person name="Warris S."/>
            <person name="Nguyen H.D.T."/>
            <person name="van Gent-Pelzer M.P.E."/>
            <person name="Joly D.L."/>
            <person name="van de Geest H.C."/>
            <person name="Bonants P.J.M."/>
            <person name="Smith D.S."/>
            <person name="Levesque C.A."/>
            <person name="van der Lee T.A.J."/>
        </authorList>
    </citation>
    <scope>NUCLEOTIDE SEQUENCE [LARGE SCALE GENOMIC DNA]</scope>
    <source>
        <strain evidence="19 20">CBS 809.83</strain>
    </source>
</reference>
<dbReference type="Pfam" id="PF02149">
    <property type="entry name" value="KA1"/>
    <property type="match status" value="1"/>
</dbReference>
<evidence type="ECO:0000256" key="13">
    <source>
        <dbReference type="ARBA" id="ARBA00048679"/>
    </source>
</evidence>
<dbReference type="CDD" id="cd12121">
    <property type="entry name" value="MARK_C_like"/>
    <property type="match status" value="1"/>
</dbReference>
<evidence type="ECO:0000256" key="1">
    <source>
        <dbReference type="ARBA" id="ARBA00001946"/>
    </source>
</evidence>
<dbReference type="InterPro" id="IPR008271">
    <property type="entry name" value="Ser/Thr_kinase_AS"/>
</dbReference>
<evidence type="ECO:0000256" key="10">
    <source>
        <dbReference type="ARBA" id="ARBA00022840"/>
    </source>
</evidence>
<name>A0A507DWU9_9FUNG</name>
<keyword evidence="10 14" id="KW-0067">ATP-binding</keyword>
<organism evidence="19 20">
    <name type="scientific">Powellomyces hirtus</name>
    <dbReference type="NCBI Taxonomy" id="109895"/>
    <lineage>
        <taxon>Eukaryota</taxon>
        <taxon>Fungi</taxon>
        <taxon>Fungi incertae sedis</taxon>
        <taxon>Chytridiomycota</taxon>
        <taxon>Chytridiomycota incertae sedis</taxon>
        <taxon>Chytridiomycetes</taxon>
        <taxon>Spizellomycetales</taxon>
        <taxon>Powellomycetaceae</taxon>
        <taxon>Powellomyces</taxon>
    </lineage>
</organism>
<keyword evidence="9" id="KW-0418">Kinase</keyword>
<dbReference type="InterPro" id="IPR017441">
    <property type="entry name" value="Protein_kinase_ATP_BS"/>
</dbReference>
<dbReference type="InterPro" id="IPR015940">
    <property type="entry name" value="UBA"/>
</dbReference>
<dbReference type="FunFam" id="3.30.310.80:FF:000011">
    <property type="entry name" value="Non-specific serine/threonine protein kinase"/>
    <property type="match status" value="1"/>
</dbReference>
<dbReference type="PANTHER" id="PTHR24346:SF106">
    <property type="entry name" value="PROTEIN KINASE DOMAIN-CONTAINING PROTEIN"/>
    <property type="match status" value="1"/>
</dbReference>
<keyword evidence="20" id="KW-1185">Reference proteome</keyword>
<evidence type="ECO:0000256" key="6">
    <source>
        <dbReference type="ARBA" id="ARBA00022679"/>
    </source>
</evidence>
<feature type="compositionally biased region" description="Low complexity" evidence="15">
    <location>
        <begin position="665"/>
        <end position="683"/>
    </location>
</feature>
<accession>A0A507DWU9</accession>
<dbReference type="InterPro" id="IPR001772">
    <property type="entry name" value="KA1_dom"/>
</dbReference>
<sequence length="809" mass="85304">MGETETTLYARATAERIARPKAATIGYYDLEKNVGEGNFAKVRLATHTLTGEKGIDGFTATGVAVKIIDKSKLDKTTSKKLFREVRIMKLLSHPHIVRLYEVIDTPKELYLIMEYASGGEIFDYLVAHGRMKEKEARRHFRQIVGAIDYCHSLHVIHRDLKAENLLLDGNMNVKIADFGFSNQFSPGQRLNTWCGSPPYAAPELFQGKEYSGPEVDIWSLGVVLYVLVCGALPFDGSTLAKLRSRVLAGKFKVPFYMSTDCERLVKRMLQLDPSKRITLDQVQTDKWFTEGYENDSSASIQVPKPQPLTAEQSTRVLNELEEIGLDRAAVRKSLDEGTYDHLAATYYLIADKLFKRKNDAAANAGDRLIHGSLVEPDTTSVSGTGGRKSSTLGAGASGTASSTVPVLPNITPAASRKLAEAPNMNAISEEGGAGGGGSGDASGPTRRLNPIERPGSSSGRERARTADADQPPSSTGAARTATAPAAPATRNRRATVSTPMAVADLKRELLQNTVNAALAAQQSQTSAIGGAATTVSPTQSTSIPEDGASGDTENVPAVRPRQRLPSSSRERPSSFAGVPSNQIAVPTAAGEMHTTIAPPSIPAASSAGLPIAIGGRLTNSSSATGGGFAAQSGAAGAQPSAPAAAPPAAAPPAGRRNRAQTMDSAGAAAAAQAAGQAVAGGPASPTNLTSSTGPTGSQLSLTDRLKIKLRGGSASAEPRVLRFTFSVSTTSTKSPDAILAEVLRVLTAHGVKYEVIGFIASCSFQGTEFEMEVCKLPRLAVNGLRFKRMSGDSWAYKNLLTDLIAKMNL</sequence>
<evidence type="ECO:0000259" key="18">
    <source>
        <dbReference type="PROSITE" id="PS50032"/>
    </source>
</evidence>
<evidence type="ECO:0000256" key="5">
    <source>
        <dbReference type="ARBA" id="ARBA00022553"/>
    </source>
</evidence>
<feature type="region of interest" description="Disordered" evidence="15">
    <location>
        <begin position="426"/>
        <end position="496"/>
    </location>
</feature>
<evidence type="ECO:0000256" key="11">
    <source>
        <dbReference type="ARBA" id="ARBA00022842"/>
    </source>
</evidence>
<feature type="compositionally biased region" description="Gly residues" evidence="15">
    <location>
        <begin position="431"/>
        <end position="440"/>
    </location>
</feature>
<dbReference type="GO" id="GO:0035556">
    <property type="term" value="P:intracellular signal transduction"/>
    <property type="evidence" value="ECO:0007669"/>
    <property type="project" value="TreeGrafter"/>
</dbReference>
<comment type="caution">
    <text evidence="19">The sequence shown here is derived from an EMBL/GenBank/DDBJ whole genome shotgun (WGS) entry which is preliminary data.</text>
</comment>
<dbReference type="EC" id="2.7.11.1" evidence="3"/>
<comment type="cofactor">
    <cofactor evidence="1">
        <name>Mg(2+)</name>
        <dbReference type="ChEBI" id="CHEBI:18420"/>
    </cofactor>
</comment>
<evidence type="ECO:0000256" key="8">
    <source>
        <dbReference type="ARBA" id="ARBA00022741"/>
    </source>
</evidence>
<keyword evidence="8 14" id="KW-0547">Nucleotide-binding</keyword>
<dbReference type="FunFam" id="1.10.510.10:FF:000156">
    <property type="entry name" value="Serine/threonine-protein kinase SIK3 homolog"/>
    <property type="match status" value="1"/>
</dbReference>
<dbReference type="PROSITE" id="PS50032">
    <property type="entry name" value="KA1"/>
    <property type="match status" value="1"/>
</dbReference>
<dbReference type="Pfam" id="PF23312">
    <property type="entry name" value="UBA_SIK3"/>
    <property type="match status" value="1"/>
</dbReference>
<feature type="region of interest" description="Disordered" evidence="15">
    <location>
        <begin position="624"/>
        <end position="699"/>
    </location>
</feature>
<dbReference type="Proteomes" id="UP000318582">
    <property type="component" value="Unassembled WGS sequence"/>
</dbReference>
<dbReference type="STRING" id="109895.A0A507DWU9"/>
<evidence type="ECO:0000313" key="19">
    <source>
        <dbReference type="EMBL" id="TPX55981.1"/>
    </source>
</evidence>
<dbReference type="PROSITE" id="PS50011">
    <property type="entry name" value="PROTEIN_KINASE_DOM"/>
    <property type="match status" value="1"/>
</dbReference>
<keyword evidence="11" id="KW-0460">Magnesium</keyword>
<evidence type="ECO:0000256" key="2">
    <source>
        <dbReference type="ARBA" id="ARBA00006234"/>
    </source>
</evidence>
<dbReference type="PROSITE" id="PS50030">
    <property type="entry name" value="UBA"/>
    <property type="match status" value="1"/>
</dbReference>
<feature type="domain" description="KA1" evidence="18">
    <location>
        <begin position="760"/>
        <end position="809"/>
    </location>
</feature>
<comment type="similarity">
    <text evidence="2">Belongs to the protein kinase superfamily. CAMK Ser/Thr protein kinase family. SNF1 subfamily.</text>
</comment>
<dbReference type="Gene3D" id="1.10.510.10">
    <property type="entry name" value="Transferase(Phosphotransferase) domain 1"/>
    <property type="match status" value="1"/>
</dbReference>
<dbReference type="FunFam" id="3.30.200.20:FF:000003">
    <property type="entry name" value="Non-specific serine/threonine protein kinase"/>
    <property type="match status" value="1"/>
</dbReference>
<dbReference type="SMART" id="SM00220">
    <property type="entry name" value="S_TKc"/>
    <property type="match status" value="1"/>
</dbReference>
<feature type="domain" description="Protein kinase" evidence="16">
    <location>
        <begin position="28"/>
        <end position="288"/>
    </location>
</feature>
<feature type="domain" description="UBA" evidence="17">
    <location>
        <begin position="311"/>
        <end position="351"/>
    </location>
</feature>
<dbReference type="SUPFAM" id="SSF56112">
    <property type="entry name" value="Protein kinase-like (PK-like)"/>
    <property type="match status" value="1"/>
</dbReference>
<evidence type="ECO:0000259" key="17">
    <source>
        <dbReference type="PROSITE" id="PS50030"/>
    </source>
</evidence>
<dbReference type="GO" id="GO:0106310">
    <property type="term" value="F:protein serine kinase activity"/>
    <property type="evidence" value="ECO:0007669"/>
    <property type="project" value="RHEA"/>
</dbReference>
<evidence type="ECO:0000256" key="4">
    <source>
        <dbReference type="ARBA" id="ARBA00022527"/>
    </source>
</evidence>
<evidence type="ECO:0000256" key="3">
    <source>
        <dbReference type="ARBA" id="ARBA00012513"/>
    </source>
</evidence>
<comment type="catalytic activity">
    <reaction evidence="13">
        <text>L-seryl-[protein] + ATP = O-phospho-L-seryl-[protein] + ADP + H(+)</text>
        <dbReference type="Rhea" id="RHEA:17989"/>
        <dbReference type="Rhea" id="RHEA-COMP:9863"/>
        <dbReference type="Rhea" id="RHEA-COMP:11604"/>
        <dbReference type="ChEBI" id="CHEBI:15378"/>
        <dbReference type="ChEBI" id="CHEBI:29999"/>
        <dbReference type="ChEBI" id="CHEBI:30616"/>
        <dbReference type="ChEBI" id="CHEBI:83421"/>
        <dbReference type="ChEBI" id="CHEBI:456216"/>
        <dbReference type="EC" id="2.7.11.1"/>
    </reaction>
</comment>
<keyword evidence="4" id="KW-0723">Serine/threonine-protein kinase</keyword>
<dbReference type="InterPro" id="IPR028375">
    <property type="entry name" value="KA1/Ssp2_C"/>
</dbReference>
<evidence type="ECO:0000256" key="12">
    <source>
        <dbReference type="ARBA" id="ARBA00047899"/>
    </source>
</evidence>
<feature type="compositionally biased region" description="Polar residues" evidence="15">
    <location>
        <begin position="684"/>
        <end position="699"/>
    </location>
</feature>
<dbReference type="GO" id="GO:0005524">
    <property type="term" value="F:ATP binding"/>
    <property type="evidence" value="ECO:0007669"/>
    <property type="project" value="UniProtKB-UniRule"/>
</dbReference>
<keyword evidence="7" id="KW-0479">Metal-binding</keyword>
<dbReference type="SUPFAM" id="SSF103243">
    <property type="entry name" value="KA1-like"/>
    <property type="match status" value="1"/>
</dbReference>
<feature type="region of interest" description="Disordered" evidence="15">
    <location>
        <begin position="374"/>
        <end position="408"/>
    </location>
</feature>
<dbReference type="GO" id="GO:0046872">
    <property type="term" value="F:metal ion binding"/>
    <property type="evidence" value="ECO:0007669"/>
    <property type="project" value="UniProtKB-KW"/>
</dbReference>
<evidence type="ECO:0000256" key="15">
    <source>
        <dbReference type="SAM" id="MobiDB-lite"/>
    </source>
</evidence>
<evidence type="ECO:0000313" key="20">
    <source>
        <dbReference type="Proteomes" id="UP000318582"/>
    </source>
</evidence>
<feature type="compositionally biased region" description="Low complexity" evidence="15">
    <location>
        <begin position="624"/>
        <end position="643"/>
    </location>
</feature>
<feature type="compositionally biased region" description="Polar residues" evidence="15">
    <location>
        <begin position="533"/>
        <end position="543"/>
    </location>
</feature>
<dbReference type="PANTHER" id="PTHR24346">
    <property type="entry name" value="MAP/MICROTUBULE AFFINITY-REGULATING KINASE"/>
    <property type="match status" value="1"/>
</dbReference>
<feature type="compositionally biased region" description="Low complexity" evidence="15">
    <location>
        <begin position="477"/>
        <end position="489"/>
    </location>
</feature>
<feature type="compositionally biased region" description="Polar residues" evidence="15">
    <location>
        <begin position="377"/>
        <end position="404"/>
    </location>
</feature>
<dbReference type="GO" id="GO:0005737">
    <property type="term" value="C:cytoplasm"/>
    <property type="evidence" value="ECO:0007669"/>
    <property type="project" value="TreeGrafter"/>
</dbReference>
<gene>
    <name evidence="19" type="ORF">PhCBS80983_g04882</name>
</gene>
<evidence type="ECO:0000259" key="16">
    <source>
        <dbReference type="PROSITE" id="PS50011"/>
    </source>
</evidence>
<dbReference type="PROSITE" id="PS00108">
    <property type="entry name" value="PROTEIN_KINASE_ST"/>
    <property type="match status" value="1"/>
</dbReference>
<evidence type="ECO:0000256" key="7">
    <source>
        <dbReference type="ARBA" id="ARBA00022723"/>
    </source>
</evidence>
<dbReference type="GO" id="GO:0004674">
    <property type="term" value="F:protein serine/threonine kinase activity"/>
    <property type="evidence" value="ECO:0007669"/>
    <property type="project" value="UniProtKB-KW"/>
</dbReference>
<dbReference type="Gene3D" id="3.30.310.80">
    <property type="entry name" value="Kinase associated domain 1, KA1"/>
    <property type="match status" value="1"/>
</dbReference>
<protein>
    <recommendedName>
        <fullName evidence="3">non-specific serine/threonine protein kinase</fullName>
        <ecNumber evidence="3">2.7.11.1</ecNumber>
    </recommendedName>
</protein>
<keyword evidence="6" id="KW-0808">Transferase</keyword>
<keyword evidence="5" id="KW-0597">Phosphoprotein</keyword>
<dbReference type="AlphaFoldDB" id="A0A507DWU9"/>
<feature type="binding site" evidence="14">
    <location>
        <position position="66"/>
    </location>
    <ligand>
        <name>ATP</name>
        <dbReference type="ChEBI" id="CHEBI:30616"/>
    </ligand>
</feature>
<dbReference type="InterPro" id="IPR011009">
    <property type="entry name" value="Kinase-like_dom_sf"/>
</dbReference>
<dbReference type="EMBL" id="QEAQ01000089">
    <property type="protein sequence ID" value="TPX55981.1"/>
    <property type="molecule type" value="Genomic_DNA"/>
</dbReference>
<dbReference type="PROSITE" id="PS00107">
    <property type="entry name" value="PROTEIN_KINASE_ATP"/>
    <property type="match status" value="1"/>
</dbReference>
<dbReference type="InterPro" id="IPR057380">
    <property type="entry name" value="UBA_SIK1/2/3"/>
</dbReference>